<evidence type="ECO:0000313" key="2">
    <source>
        <dbReference type="EMBL" id="TFY73861.1"/>
    </source>
</evidence>
<protein>
    <recommendedName>
        <fullName evidence="1">F-box domain-containing protein</fullName>
    </recommendedName>
</protein>
<name>A0A4Y9ZJ30_9AGAM</name>
<feature type="domain" description="F-box" evidence="1">
    <location>
        <begin position="35"/>
        <end position="96"/>
    </location>
</feature>
<dbReference type="STRING" id="135208.A0A4Y9ZJ30"/>
<dbReference type="InterPro" id="IPR032675">
    <property type="entry name" value="LRR_dom_sf"/>
</dbReference>
<gene>
    <name evidence="2" type="ORF">EWM64_g10151</name>
</gene>
<dbReference type="Gene3D" id="1.20.1280.50">
    <property type="match status" value="1"/>
</dbReference>
<dbReference type="EMBL" id="SFCI01002473">
    <property type="protein sequence ID" value="TFY73861.1"/>
    <property type="molecule type" value="Genomic_DNA"/>
</dbReference>
<dbReference type="Gene3D" id="3.80.10.10">
    <property type="entry name" value="Ribonuclease Inhibitor"/>
    <property type="match status" value="1"/>
</dbReference>
<reference evidence="2 3" key="1">
    <citation type="submission" date="2019-02" db="EMBL/GenBank/DDBJ databases">
        <title>Genome sequencing of the rare red list fungi Hericium alpestre (H. flagellum).</title>
        <authorList>
            <person name="Buettner E."/>
            <person name="Kellner H."/>
        </authorList>
    </citation>
    <scope>NUCLEOTIDE SEQUENCE [LARGE SCALE GENOMIC DNA]</scope>
    <source>
        <strain evidence="2 3">DSM 108284</strain>
    </source>
</reference>
<dbReference type="Proteomes" id="UP000298061">
    <property type="component" value="Unassembled WGS sequence"/>
</dbReference>
<comment type="caution">
    <text evidence="2">The sequence shown here is derived from an EMBL/GenBank/DDBJ whole genome shotgun (WGS) entry which is preliminary data.</text>
</comment>
<evidence type="ECO:0000259" key="1">
    <source>
        <dbReference type="Pfam" id="PF12937"/>
    </source>
</evidence>
<keyword evidence="3" id="KW-1185">Reference proteome</keyword>
<dbReference type="Pfam" id="PF12937">
    <property type="entry name" value="F-box-like"/>
    <property type="match status" value="1"/>
</dbReference>
<dbReference type="InterPro" id="IPR001810">
    <property type="entry name" value="F-box_dom"/>
</dbReference>
<dbReference type="AlphaFoldDB" id="A0A4Y9ZJ30"/>
<sequence length="549" mass="61256">MVNCTRDMLLTELKAIQHLVTLTVARVNDLSITTRLPVEVLTHVFSILAECDPPSPEPLKGDRSGDKAHLGWITATHVCRRWRHVALSAPALWTNIGAPQTGPWMDEMLARSKQVPFTLSACITRDHKVCDAVLKAVSANYMSRMKDLHLEDIEEGSLDDRRLEVLANLKHPAPMLESLTLDDVTKSKILRPHIFARKMPRLHRFIIRECDGVHWGAPYLRNVTDLELDIGEPFSLAKLLAVLKESPLLENLRIIRGAVSPRERPLPRGNVSLFSLKTFSLHSCVDTPCVEFLDNLTIPPTARKEFEFKAENAEVAPRIISLATSFVKTAGIASRPAPSKMQFNRMDSGRCDIAMLVWLEENDADVRPQLSLRWTSVSNYPAADNIAAGQLLDSFDVRKLTDLSITAEGFRYALYDTFHNAFSKMSAVRDLTLKGRGIDLFLGILEITHTVAPDPHSRQMSTARSAFLFPNLERLRITSVPLGKAKPASRYVSWAPHLGESLLSMLETRKALGEPVPTLVITLCDDCEALLPKLSEHVENLQCDTCSDA</sequence>
<dbReference type="OrthoDB" id="2884925at2759"/>
<proteinExistence type="predicted"/>
<organism evidence="2 3">
    <name type="scientific">Hericium alpestre</name>
    <dbReference type="NCBI Taxonomy" id="135208"/>
    <lineage>
        <taxon>Eukaryota</taxon>
        <taxon>Fungi</taxon>
        <taxon>Dikarya</taxon>
        <taxon>Basidiomycota</taxon>
        <taxon>Agaricomycotina</taxon>
        <taxon>Agaricomycetes</taxon>
        <taxon>Russulales</taxon>
        <taxon>Hericiaceae</taxon>
        <taxon>Hericium</taxon>
    </lineage>
</organism>
<accession>A0A4Y9ZJ30</accession>
<evidence type="ECO:0000313" key="3">
    <source>
        <dbReference type="Proteomes" id="UP000298061"/>
    </source>
</evidence>